<dbReference type="InterPro" id="IPR013325">
    <property type="entry name" value="RNA_pol_sigma_r2"/>
</dbReference>
<dbReference type="Pfam" id="PF04542">
    <property type="entry name" value="Sigma70_r2"/>
    <property type="match status" value="1"/>
</dbReference>
<keyword evidence="4" id="KW-0804">Transcription</keyword>
<dbReference type="InterPro" id="IPR007630">
    <property type="entry name" value="RNA_pol_sigma70_r4"/>
</dbReference>
<dbReference type="PRINTS" id="PR00046">
    <property type="entry name" value="SIGMA70FCT"/>
</dbReference>
<dbReference type="InterPro" id="IPR007627">
    <property type="entry name" value="RNA_pol_sigma70_r2"/>
</dbReference>
<dbReference type="NCBIfam" id="TIGR02937">
    <property type="entry name" value="sigma70-ECF"/>
    <property type="match status" value="1"/>
</dbReference>
<dbReference type="Proteomes" id="UP000237839">
    <property type="component" value="Unassembled WGS sequence"/>
</dbReference>
<dbReference type="PANTHER" id="PTHR30385">
    <property type="entry name" value="SIGMA FACTOR F FLAGELLAR"/>
    <property type="match status" value="1"/>
</dbReference>
<dbReference type="Gene3D" id="1.20.140.160">
    <property type="match status" value="1"/>
</dbReference>
<dbReference type="PANTHER" id="PTHR30385:SF8">
    <property type="entry name" value="RNA POLYMERASE SIGMA-E FACTOR"/>
    <property type="match status" value="1"/>
</dbReference>
<dbReference type="InterPro" id="IPR014284">
    <property type="entry name" value="RNA_pol_sigma-70_dom"/>
</dbReference>
<dbReference type="AlphaFoldDB" id="A0A2S9H1S2"/>
<protein>
    <submittedName>
        <fullName evidence="7">Sigma70-ECF: RNA polymerase sigma factor, sigma-70 family</fullName>
    </submittedName>
</protein>
<dbReference type="Gene3D" id="1.10.1740.10">
    <property type="match status" value="1"/>
</dbReference>
<organism evidence="7 8">
    <name type="scientific">Solimicrobium silvestre</name>
    <dbReference type="NCBI Taxonomy" id="2099400"/>
    <lineage>
        <taxon>Bacteria</taxon>
        <taxon>Pseudomonadati</taxon>
        <taxon>Pseudomonadota</taxon>
        <taxon>Betaproteobacteria</taxon>
        <taxon>Burkholderiales</taxon>
        <taxon>Oxalobacteraceae</taxon>
        <taxon>Solimicrobium</taxon>
    </lineage>
</organism>
<dbReference type="InterPro" id="IPR000943">
    <property type="entry name" value="RNA_pol_sigma70"/>
</dbReference>
<keyword evidence="2" id="KW-0731">Sigma factor</keyword>
<reference evidence="7 8" key="1">
    <citation type="submission" date="2018-02" db="EMBL/GenBank/DDBJ databases">
        <title>Solimicrobium silvestre gen. nov., sp. nov., isolated from alpine forest soil.</title>
        <authorList>
            <person name="Margesin R."/>
            <person name="Albuquerque L."/>
            <person name="Zhang D.-C."/>
            <person name="Froufe H.J.C."/>
            <person name="Severino R."/>
            <person name="Roxo I."/>
            <person name="Egas C."/>
            <person name="Da Costa M.S."/>
        </authorList>
    </citation>
    <scope>NUCLEOTIDE SEQUENCE [LARGE SCALE GENOMIC DNA]</scope>
    <source>
        <strain evidence="7 8">S20-91</strain>
    </source>
</reference>
<keyword evidence="8" id="KW-1185">Reference proteome</keyword>
<dbReference type="SUPFAM" id="SSF88946">
    <property type="entry name" value="Sigma2 domain of RNA polymerase sigma factors"/>
    <property type="match status" value="1"/>
</dbReference>
<accession>A0A2S9H1S2</accession>
<dbReference type="InterPro" id="IPR013324">
    <property type="entry name" value="RNA_pol_sigma_r3/r4-like"/>
</dbReference>
<evidence type="ECO:0000256" key="4">
    <source>
        <dbReference type="ARBA" id="ARBA00023163"/>
    </source>
</evidence>
<dbReference type="Pfam" id="PF04545">
    <property type="entry name" value="Sigma70_r4"/>
    <property type="match status" value="1"/>
</dbReference>
<dbReference type="GO" id="GO:0016987">
    <property type="term" value="F:sigma factor activity"/>
    <property type="evidence" value="ECO:0007669"/>
    <property type="project" value="UniProtKB-KW"/>
</dbReference>
<feature type="domain" description="RNA polymerase sigma-70 region 4" evidence="6">
    <location>
        <begin position="180"/>
        <end position="227"/>
    </location>
</feature>
<sequence length="239" mass="28055">MHTSEVAALWHDWHENKGREVRDRIIEHYLPFTRMMAAKLYSKRHSEEFEFDDYLQFATIGLMESIDRYESNSLAQFTTYAAKRINGAVLDGVEQLSERQQQISTHQRRLKERSKLAGDALKTGTGTLFDQLAEIAVGLALGHLLDDTRLYFDDETIEPYNQYRGVELRQLQNRLQILVEQLPERERLLIKYTYFNHMTFDAVAQQWGLTRSRIAQLHRSALDRLRKSALDLKQYDITC</sequence>
<evidence type="ECO:0000259" key="6">
    <source>
        <dbReference type="Pfam" id="PF04545"/>
    </source>
</evidence>
<name>A0A2S9H1S2_9BURK</name>
<feature type="domain" description="RNA polymerase sigma-70 region 2" evidence="5">
    <location>
        <begin position="26"/>
        <end position="94"/>
    </location>
</feature>
<evidence type="ECO:0000313" key="7">
    <source>
        <dbReference type="EMBL" id="PRC93922.1"/>
    </source>
</evidence>
<proteinExistence type="predicted"/>
<evidence type="ECO:0000313" key="8">
    <source>
        <dbReference type="Proteomes" id="UP000237839"/>
    </source>
</evidence>
<evidence type="ECO:0000256" key="1">
    <source>
        <dbReference type="ARBA" id="ARBA00023015"/>
    </source>
</evidence>
<dbReference type="GO" id="GO:0003677">
    <property type="term" value="F:DNA binding"/>
    <property type="evidence" value="ECO:0007669"/>
    <property type="project" value="UniProtKB-KW"/>
</dbReference>
<evidence type="ECO:0000256" key="3">
    <source>
        <dbReference type="ARBA" id="ARBA00023125"/>
    </source>
</evidence>
<evidence type="ECO:0000259" key="5">
    <source>
        <dbReference type="Pfam" id="PF04542"/>
    </source>
</evidence>
<dbReference type="SUPFAM" id="SSF88659">
    <property type="entry name" value="Sigma3 and sigma4 domains of RNA polymerase sigma factors"/>
    <property type="match status" value="1"/>
</dbReference>
<dbReference type="EMBL" id="PUGF01000005">
    <property type="protein sequence ID" value="PRC93922.1"/>
    <property type="molecule type" value="Genomic_DNA"/>
</dbReference>
<comment type="caution">
    <text evidence="7">The sequence shown here is derived from an EMBL/GenBank/DDBJ whole genome shotgun (WGS) entry which is preliminary data.</text>
</comment>
<evidence type="ECO:0000256" key="2">
    <source>
        <dbReference type="ARBA" id="ARBA00023082"/>
    </source>
</evidence>
<keyword evidence="1" id="KW-0805">Transcription regulation</keyword>
<dbReference type="GO" id="GO:0006352">
    <property type="term" value="P:DNA-templated transcription initiation"/>
    <property type="evidence" value="ECO:0007669"/>
    <property type="project" value="InterPro"/>
</dbReference>
<keyword evidence="3" id="KW-0238">DNA-binding</keyword>
<gene>
    <name evidence="7" type="ORF">S2091_1531</name>
</gene>